<proteinExistence type="inferred from homology"/>
<feature type="binding site" evidence="7">
    <location>
        <position position="275"/>
    </location>
    <ligand>
        <name>NADPH</name>
        <dbReference type="ChEBI" id="CHEBI:57783"/>
    </ligand>
</feature>
<feature type="binding site" evidence="7">
    <location>
        <position position="102"/>
    </location>
    <ligand>
        <name>NADPH</name>
        <dbReference type="ChEBI" id="CHEBI:57783"/>
    </ligand>
</feature>
<feature type="binding site" evidence="7">
    <location>
        <position position="273"/>
    </location>
    <ligand>
        <name>NADPH</name>
        <dbReference type="ChEBI" id="CHEBI:57783"/>
    </ligand>
</feature>
<dbReference type="Pfam" id="PF07479">
    <property type="entry name" value="NAD_Gly3P_dh_C"/>
    <property type="match status" value="1"/>
</dbReference>
<dbReference type="InterPro" id="IPR011128">
    <property type="entry name" value="G3P_DH_NAD-dep_N"/>
</dbReference>
<dbReference type="SUPFAM" id="SSF48179">
    <property type="entry name" value="6-phosphogluconate dehydrogenase C-terminal domain-like"/>
    <property type="match status" value="1"/>
</dbReference>
<evidence type="ECO:0000256" key="1">
    <source>
        <dbReference type="ARBA" id="ARBA00011009"/>
    </source>
</evidence>
<evidence type="ECO:0000313" key="12">
    <source>
        <dbReference type="EMBL" id="BDL43432.1"/>
    </source>
</evidence>
<comment type="catalytic activity">
    <reaction evidence="7 9">
        <text>sn-glycerol 3-phosphate + NADP(+) = dihydroxyacetone phosphate + NADPH + H(+)</text>
        <dbReference type="Rhea" id="RHEA:11096"/>
        <dbReference type="ChEBI" id="CHEBI:15378"/>
        <dbReference type="ChEBI" id="CHEBI:57597"/>
        <dbReference type="ChEBI" id="CHEBI:57642"/>
        <dbReference type="ChEBI" id="CHEBI:57783"/>
        <dbReference type="ChEBI" id="CHEBI:58349"/>
        <dbReference type="EC" id="1.1.1.94"/>
    </reaction>
</comment>
<dbReference type="PANTHER" id="PTHR11728:SF1">
    <property type="entry name" value="GLYCEROL-3-PHOSPHATE DEHYDROGENASE [NAD(+)] 2, CHLOROPLASTIC"/>
    <property type="match status" value="1"/>
</dbReference>
<keyword evidence="3 7" id="KW-0560">Oxidoreductase</keyword>
<dbReference type="PRINTS" id="PR00077">
    <property type="entry name" value="GPDHDRGNASE"/>
</dbReference>
<dbReference type="HAMAP" id="MF_00394">
    <property type="entry name" value="NAD_Glyc3P_dehydrog"/>
    <property type="match status" value="1"/>
</dbReference>
<dbReference type="Gene3D" id="3.40.50.720">
    <property type="entry name" value="NAD(P)-binding Rossmann-like Domain"/>
    <property type="match status" value="1"/>
</dbReference>
<keyword evidence="13" id="KW-1185">Reference proteome</keyword>
<gene>
    <name evidence="7 12" type="primary">gpsA</name>
    <name evidence="12" type="ORF">Abiwalacus_10060</name>
</gene>
<dbReference type="Gene3D" id="1.10.1040.10">
    <property type="entry name" value="N-(1-d-carboxylethyl)-l-norvaline Dehydrogenase, domain 2"/>
    <property type="match status" value="1"/>
</dbReference>
<keyword evidence="6 7" id="KW-1208">Phospholipid metabolism</keyword>
<comment type="catalytic activity">
    <reaction evidence="7">
        <text>sn-glycerol 3-phosphate + NAD(+) = dihydroxyacetone phosphate + NADH + H(+)</text>
        <dbReference type="Rhea" id="RHEA:11092"/>
        <dbReference type="ChEBI" id="CHEBI:15378"/>
        <dbReference type="ChEBI" id="CHEBI:57540"/>
        <dbReference type="ChEBI" id="CHEBI:57597"/>
        <dbReference type="ChEBI" id="CHEBI:57642"/>
        <dbReference type="ChEBI" id="CHEBI:57945"/>
        <dbReference type="EC" id="1.1.1.94"/>
    </reaction>
</comment>
<feature type="binding site" evidence="7">
    <location>
        <position position="249"/>
    </location>
    <ligand>
        <name>sn-glycerol 3-phosphate</name>
        <dbReference type="ChEBI" id="CHEBI:57597"/>
    </ligand>
</feature>
<evidence type="ECO:0000259" key="10">
    <source>
        <dbReference type="Pfam" id="PF01210"/>
    </source>
</evidence>
<dbReference type="Proteomes" id="UP001062263">
    <property type="component" value="Chromosome"/>
</dbReference>
<feature type="binding site" evidence="7">
    <location>
        <position position="250"/>
    </location>
    <ligand>
        <name>sn-glycerol 3-phosphate</name>
        <dbReference type="ChEBI" id="CHEBI:57597"/>
    </ligand>
</feature>
<organism evidence="12 13">
    <name type="scientific">Akkermansia biwaensis</name>
    <dbReference type="NCBI Taxonomy" id="2946555"/>
    <lineage>
        <taxon>Bacteria</taxon>
        <taxon>Pseudomonadati</taxon>
        <taxon>Verrucomicrobiota</taxon>
        <taxon>Verrucomicrobiia</taxon>
        <taxon>Verrucomicrobiales</taxon>
        <taxon>Akkermansiaceae</taxon>
        <taxon>Akkermansia</taxon>
    </lineage>
</organism>
<feature type="binding site" evidence="7">
    <location>
        <position position="7"/>
    </location>
    <ligand>
        <name>NADPH</name>
        <dbReference type="ChEBI" id="CHEBI:57783"/>
    </ligand>
</feature>
<accession>A0ABN6QGJ4</accession>
<dbReference type="Pfam" id="PF01210">
    <property type="entry name" value="NAD_Gly3P_dh_N"/>
    <property type="match status" value="1"/>
</dbReference>
<keyword evidence="2 7" id="KW-0444">Lipid biosynthesis</keyword>
<feature type="binding site" evidence="7">
    <location>
        <position position="134"/>
    </location>
    <ligand>
        <name>NADPH</name>
        <dbReference type="ChEBI" id="CHEBI:57783"/>
    </ligand>
</feature>
<feature type="binding site" evidence="7">
    <location>
        <position position="249"/>
    </location>
    <ligand>
        <name>NADPH</name>
        <dbReference type="ChEBI" id="CHEBI:57783"/>
    </ligand>
</feature>
<keyword evidence="7" id="KW-0963">Cytoplasm</keyword>
<reference evidence="12" key="1">
    <citation type="submission" date="2022-06" db="EMBL/GenBank/DDBJ databases">
        <title>Akkermansia biwalacus sp. nov., an anaerobic mucin-degrading bacterium isolated from human intestine.</title>
        <authorList>
            <person name="Kobayashi Y."/>
            <person name="Inoue S."/>
            <person name="Kawahara T."/>
            <person name="Kohda N."/>
        </authorList>
    </citation>
    <scope>NUCLEOTIDE SEQUENCE</scope>
    <source>
        <strain evidence="12">WON2089</strain>
    </source>
</reference>
<comment type="pathway">
    <text evidence="7">Membrane lipid metabolism; glycerophospholipid metabolism.</text>
</comment>
<dbReference type="NCBIfam" id="NF000942">
    <property type="entry name" value="PRK00094.1-4"/>
    <property type="match status" value="1"/>
</dbReference>
<feature type="binding site" evidence="7">
    <location>
        <position position="6"/>
    </location>
    <ligand>
        <name>NADPH</name>
        <dbReference type="ChEBI" id="CHEBI:57783"/>
    </ligand>
</feature>
<keyword evidence="4 7" id="KW-0443">Lipid metabolism</keyword>
<dbReference type="InterPro" id="IPR036291">
    <property type="entry name" value="NAD(P)-bd_dom_sf"/>
</dbReference>
<evidence type="ECO:0000256" key="8">
    <source>
        <dbReference type="RuleBase" id="RU000437"/>
    </source>
</evidence>
<evidence type="ECO:0000256" key="5">
    <source>
        <dbReference type="ARBA" id="ARBA00023209"/>
    </source>
</evidence>
<evidence type="ECO:0000256" key="4">
    <source>
        <dbReference type="ARBA" id="ARBA00023098"/>
    </source>
</evidence>
<keyword evidence="7" id="KW-0521">NADP</keyword>
<feature type="domain" description="Glycerol-3-phosphate dehydrogenase NAD-dependent N-terminal" evidence="10">
    <location>
        <begin position="1"/>
        <end position="154"/>
    </location>
</feature>
<dbReference type="InterPro" id="IPR008927">
    <property type="entry name" value="6-PGluconate_DH-like_C_sf"/>
</dbReference>
<evidence type="ECO:0000256" key="7">
    <source>
        <dbReference type="HAMAP-Rule" id="MF_00394"/>
    </source>
</evidence>
<dbReference type="InterPro" id="IPR013328">
    <property type="entry name" value="6PGD_dom2"/>
</dbReference>
<feature type="binding site" evidence="7">
    <location>
        <position position="102"/>
    </location>
    <ligand>
        <name>sn-glycerol 3-phosphate</name>
        <dbReference type="ChEBI" id="CHEBI:57597"/>
    </ligand>
</feature>
<name>A0ABN6QGJ4_9BACT</name>
<dbReference type="EMBL" id="AP025943">
    <property type="protein sequence ID" value="BDL43432.1"/>
    <property type="molecule type" value="Genomic_DNA"/>
</dbReference>
<comment type="caution">
    <text evidence="7">Lacks conserved residue(s) required for the propagation of feature annotation.</text>
</comment>
<dbReference type="PANTHER" id="PTHR11728">
    <property type="entry name" value="GLYCEROL-3-PHOSPHATE DEHYDROGENASE"/>
    <property type="match status" value="1"/>
</dbReference>
<feature type="binding site" evidence="7">
    <location>
        <position position="238"/>
    </location>
    <ligand>
        <name>sn-glycerol 3-phosphate</name>
        <dbReference type="ChEBI" id="CHEBI:57597"/>
    </ligand>
</feature>
<feature type="active site" description="Proton acceptor" evidence="7">
    <location>
        <position position="185"/>
    </location>
</feature>
<keyword evidence="5 7" id="KW-0594">Phospholipid biosynthesis</keyword>
<feature type="binding site" evidence="7">
    <location>
        <position position="185"/>
    </location>
    <ligand>
        <name>sn-glycerol 3-phosphate</name>
        <dbReference type="ChEBI" id="CHEBI:57597"/>
    </ligand>
</feature>
<evidence type="ECO:0000256" key="9">
    <source>
        <dbReference type="RuleBase" id="RU000439"/>
    </source>
</evidence>
<sequence>MIGAGSWGTALSMVLATRECEVVLWTPVEAQARELAETRRNPVLSETAAPLAPNIHPTCDLNLVKDAELIVVVVPSVAMRSVAQQLRDLPVRPDAVIVSCTKGIEQGTHKRMTEILQEYLPSNPIGVLSGPNHAEDICLGLPSASLIGFEDPQYADWVQQIFASKTFRVYSATDIIGMQLGGTIKNVFAIGAGLCEGLNLGDNAQAALLTRGLAEMTRIGVASGGRRETFMGLSGVGDLIVTCYSRHSRNQTVGRRLAEGKSLQEILDTLGMVAEGVPNTLSVYEIARKLKVRTPLIDAVYAVLYESKAPMEVLTELMTRDPRPEMDADDH</sequence>
<keyword evidence="7" id="KW-0547">Nucleotide-binding</keyword>
<comment type="subcellular location">
    <subcellularLocation>
        <location evidence="7">Cytoplasm</location>
    </subcellularLocation>
</comment>
<keyword evidence="7 8" id="KW-0520">NAD</keyword>
<feature type="binding site" evidence="7">
    <location>
        <position position="248"/>
    </location>
    <ligand>
        <name>sn-glycerol 3-phosphate</name>
        <dbReference type="ChEBI" id="CHEBI:57597"/>
    </ligand>
</feature>
<comment type="function">
    <text evidence="7">Catalyzes the reduction of the glycolytic intermediate dihydroxyacetone phosphate (DHAP) to sn-glycerol 3-phosphate (G3P), the key precursor for phospholipid synthesis.</text>
</comment>
<evidence type="ECO:0000256" key="3">
    <source>
        <dbReference type="ARBA" id="ARBA00023002"/>
    </source>
</evidence>
<dbReference type="EC" id="1.1.1.94" evidence="7"/>
<dbReference type="InterPro" id="IPR006109">
    <property type="entry name" value="G3P_DH_NAD-dep_C"/>
</dbReference>
<feature type="domain" description="Glycerol-3-phosphate dehydrogenase NAD-dependent C-terminal" evidence="11">
    <location>
        <begin position="174"/>
        <end position="314"/>
    </location>
</feature>
<dbReference type="NCBIfam" id="NF000940">
    <property type="entry name" value="PRK00094.1-2"/>
    <property type="match status" value="1"/>
</dbReference>
<evidence type="ECO:0000256" key="6">
    <source>
        <dbReference type="ARBA" id="ARBA00023264"/>
    </source>
</evidence>
<comment type="similarity">
    <text evidence="1 7 8">Belongs to the NAD-dependent glycerol-3-phosphate dehydrogenase family.</text>
</comment>
<dbReference type="PIRSF" id="PIRSF000114">
    <property type="entry name" value="Glycerol-3-P_dh"/>
    <property type="match status" value="1"/>
</dbReference>
<evidence type="ECO:0000256" key="2">
    <source>
        <dbReference type="ARBA" id="ARBA00022516"/>
    </source>
</evidence>
<protein>
    <recommendedName>
        <fullName evidence="7">Glycerol-3-phosphate dehydrogenase [NAD(P)+]</fullName>
        <ecNumber evidence="7">1.1.1.94</ecNumber>
    </recommendedName>
    <alternativeName>
        <fullName evidence="7">NAD(P)(+)-dependent glycerol-3-phosphate dehydrogenase</fullName>
    </alternativeName>
    <alternativeName>
        <fullName evidence="7">NAD(P)H-dependent dihydroxyacetone-phosphate reductase</fullName>
    </alternativeName>
</protein>
<dbReference type="SUPFAM" id="SSF51735">
    <property type="entry name" value="NAD(P)-binding Rossmann-fold domains"/>
    <property type="match status" value="1"/>
</dbReference>
<feature type="binding site" evidence="7">
    <location>
        <position position="130"/>
    </location>
    <ligand>
        <name>sn-glycerol 3-phosphate</name>
        <dbReference type="ChEBI" id="CHEBI:57597"/>
    </ligand>
</feature>
<evidence type="ECO:0000259" key="11">
    <source>
        <dbReference type="Pfam" id="PF07479"/>
    </source>
</evidence>
<evidence type="ECO:0000313" key="13">
    <source>
        <dbReference type="Proteomes" id="UP001062263"/>
    </source>
</evidence>
<dbReference type="InterPro" id="IPR006168">
    <property type="entry name" value="G3P_DH_NAD-dep"/>
</dbReference>
<dbReference type="PROSITE" id="PS00957">
    <property type="entry name" value="NAD_G3PDH"/>
    <property type="match status" value="1"/>
</dbReference>